<accession>A0ABW1PFG5</accession>
<dbReference type="RefSeq" id="WP_380642573.1">
    <property type="nucleotide sequence ID" value="NZ_JBHSQO010000062.1"/>
</dbReference>
<gene>
    <name evidence="1" type="ORF">ACFP3R_34360</name>
</gene>
<name>A0ABW1PFG5_9PSEU</name>
<dbReference type="EMBL" id="JBHSQO010000062">
    <property type="protein sequence ID" value="MFC6094378.1"/>
    <property type="molecule type" value="Genomic_DNA"/>
</dbReference>
<evidence type="ECO:0000313" key="1">
    <source>
        <dbReference type="EMBL" id="MFC6094378.1"/>
    </source>
</evidence>
<keyword evidence="2" id="KW-1185">Reference proteome</keyword>
<sequence>MTATTGSDQPPSPCDIQARPWSPHSRWSIGCRVHHCEAWADYPDEASARAAFCCDHGARWWFLVHHLDDDPPPALVDLTGLVDHVRTYIQNDALGQPCLLVVWRYLGGECRAVDVEITTTGKDEWLVHVTDAPDDVRRAGRSPRIYLTFHHILE</sequence>
<dbReference type="Proteomes" id="UP001596220">
    <property type="component" value="Unassembled WGS sequence"/>
</dbReference>
<reference evidence="2" key="1">
    <citation type="journal article" date="2019" name="Int. J. Syst. Evol. Microbiol.">
        <title>The Global Catalogue of Microorganisms (GCM) 10K type strain sequencing project: providing services to taxonomists for standard genome sequencing and annotation.</title>
        <authorList>
            <consortium name="The Broad Institute Genomics Platform"/>
            <consortium name="The Broad Institute Genome Sequencing Center for Infectious Disease"/>
            <person name="Wu L."/>
            <person name="Ma J."/>
        </authorList>
    </citation>
    <scope>NUCLEOTIDE SEQUENCE [LARGE SCALE GENOMIC DNA]</scope>
    <source>
        <strain evidence="2">CGMCC 4.7246</strain>
    </source>
</reference>
<comment type="caution">
    <text evidence="1">The sequence shown here is derived from an EMBL/GenBank/DDBJ whole genome shotgun (WGS) entry which is preliminary data.</text>
</comment>
<organism evidence="1 2">
    <name type="scientific">Saccharothrix lopnurensis</name>
    <dbReference type="NCBI Taxonomy" id="1670621"/>
    <lineage>
        <taxon>Bacteria</taxon>
        <taxon>Bacillati</taxon>
        <taxon>Actinomycetota</taxon>
        <taxon>Actinomycetes</taxon>
        <taxon>Pseudonocardiales</taxon>
        <taxon>Pseudonocardiaceae</taxon>
        <taxon>Saccharothrix</taxon>
    </lineage>
</organism>
<proteinExistence type="predicted"/>
<evidence type="ECO:0000313" key="2">
    <source>
        <dbReference type="Proteomes" id="UP001596220"/>
    </source>
</evidence>
<protein>
    <submittedName>
        <fullName evidence="1">Uncharacterized protein</fullName>
    </submittedName>
</protein>